<evidence type="ECO:0008006" key="4">
    <source>
        <dbReference type="Google" id="ProtNLM"/>
    </source>
</evidence>
<feature type="signal peptide" evidence="2">
    <location>
        <begin position="1"/>
        <end position="26"/>
    </location>
</feature>
<reference evidence="3" key="1">
    <citation type="submission" date="2006-03" db="EMBL/GenBank/DDBJ databases">
        <title>Complete sequence of Rhodopseudomonas palustris BisB18.</title>
        <authorList>
            <consortium name="US DOE Joint Genome Institute"/>
            <person name="Copeland A."/>
            <person name="Lucas S."/>
            <person name="Lapidus A."/>
            <person name="Barry K."/>
            <person name="Detter J.C."/>
            <person name="Glavina del Rio T."/>
            <person name="Hammon N."/>
            <person name="Israni S."/>
            <person name="Dalin E."/>
            <person name="Tice H."/>
            <person name="Pitluck S."/>
            <person name="Chain P."/>
            <person name="Malfatti S."/>
            <person name="Shin M."/>
            <person name="Vergez L."/>
            <person name="Schmutz J."/>
            <person name="Larimer F."/>
            <person name="Land M."/>
            <person name="Hauser L."/>
            <person name="Pelletier D.A."/>
            <person name="Kyrpides N."/>
            <person name="Anderson I."/>
            <person name="Oda Y."/>
            <person name="Harwood C.S."/>
            <person name="Richardson P."/>
        </authorList>
    </citation>
    <scope>NUCLEOTIDE SEQUENCE [LARGE SCALE GENOMIC DNA]</scope>
    <source>
        <strain evidence="3">BisB18</strain>
    </source>
</reference>
<organism evidence="3">
    <name type="scientific">Rhodopseudomonas palustris (strain BisB18)</name>
    <dbReference type="NCBI Taxonomy" id="316056"/>
    <lineage>
        <taxon>Bacteria</taxon>
        <taxon>Pseudomonadati</taxon>
        <taxon>Pseudomonadota</taxon>
        <taxon>Alphaproteobacteria</taxon>
        <taxon>Hyphomicrobiales</taxon>
        <taxon>Nitrobacteraceae</taxon>
        <taxon>Rhodopseudomonas</taxon>
    </lineage>
</organism>
<accession>Q214Y3</accession>
<keyword evidence="1" id="KW-1133">Transmembrane helix</keyword>
<name>Q214Y3_RHOPB</name>
<dbReference type="AlphaFoldDB" id="Q214Y3"/>
<keyword evidence="1" id="KW-0812">Transmembrane</keyword>
<keyword evidence="2" id="KW-0732">Signal</keyword>
<keyword evidence="1" id="KW-0472">Membrane</keyword>
<protein>
    <recommendedName>
        <fullName evidence="4">Transmembrane protein</fullName>
    </recommendedName>
</protein>
<feature type="chain" id="PRO_5004199565" description="Transmembrane protein" evidence="2">
    <location>
        <begin position="27"/>
        <end position="205"/>
    </location>
</feature>
<dbReference type="EMBL" id="CP000301">
    <property type="protein sequence ID" value="ABD88053.1"/>
    <property type="molecule type" value="Genomic_DNA"/>
</dbReference>
<evidence type="ECO:0000313" key="3">
    <source>
        <dbReference type="EMBL" id="ABD88053.1"/>
    </source>
</evidence>
<dbReference type="OrthoDB" id="7875723at2"/>
<evidence type="ECO:0000256" key="2">
    <source>
        <dbReference type="SAM" id="SignalP"/>
    </source>
</evidence>
<dbReference type="HOGENOM" id="CLU_1348021_0_0_5"/>
<dbReference type="eggNOG" id="ENOG5032U3X">
    <property type="taxonomic scope" value="Bacteria"/>
</dbReference>
<feature type="transmembrane region" description="Helical" evidence="1">
    <location>
        <begin position="177"/>
        <end position="198"/>
    </location>
</feature>
<sequence length="205" mass="21799">MMKRPGLTASLLRAAAMLLVVATVLAPAKAHHRSPGPTSGIAIPSLSHGQMAVYDANRAAILALAERQPVPQQRFSRILNYARIQYTICLWGLMPGAIDNDDSPFNECAHAYLAATRALLTAINETAAPSREAQALAAKVDRELLLNGTLVLCSFSAETFDTADVVLPHWSEMPGHLPSLAALGSLALAAFGGIALALRAGRRRR</sequence>
<evidence type="ECO:0000256" key="1">
    <source>
        <dbReference type="SAM" id="Phobius"/>
    </source>
</evidence>
<proteinExistence type="predicted"/>
<gene>
    <name evidence="3" type="ordered locus">RPC_2502</name>
</gene>
<dbReference type="KEGG" id="rpc:RPC_2502"/>
<dbReference type="STRING" id="316056.RPC_2502"/>